<keyword evidence="1" id="KW-0175">Coiled coil</keyword>
<comment type="caution">
    <text evidence="2">The sequence shown here is derived from an EMBL/GenBank/DDBJ whole genome shotgun (WGS) entry which is preliminary data.</text>
</comment>
<dbReference type="EMBL" id="JOTD01000044">
    <property type="protein sequence ID" value="KFM18297.1"/>
    <property type="molecule type" value="Genomic_DNA"/>
</dbReference>
<accession>A0A087RXU3</accession>
<evidence type="ECO:0000256" key="1">
    <source>
        <dbReference type="SAM" id="Coils"/>
    </source>
</evidence>
<dbReference type="Proteomes" id="UP000029383">
    <property type="component" value="Unassembled WGS sequence"/>
</dbReference>
<protein>
    <submittedName>
        <fullName evidence="2">Uncharacterized protein</fullName>
    </submittedName>
</protein>
<dbReference type="AlphaFoldDB" id="A0A087RXU3"/>
<keyword evidence="3" id="KW-1185">Reference proteome</keyword>
<reference evidence="2 3" key="1">
    <citation type="submission" date="2014-06" db="EMBL/GenBank/DDBJ databases">
        <authorList>
            <person name="Ngugi D.K."/>
            <person name="Blom J."/>
            <person name="Alam I."/>
            <person name="Rashid M."/>
            <person name="Baalawi W."/>
            <person name="Zhang G."/>
            <person name="Hikmawan T."/>
            <person name="Guan Y."/>
            <person name="Antunes A."/>
            <person name="Siam R."/>
            <person name="El-Dorry H."/>
            <person name="Bajic V."/>
            <person name="Stingl U."/>
        </authorList>
    </citation>
    <scope>NUCLEOTIDE SEQUENCE [LARGE SCALE GENOMIC DNA]</scope>
    <source>
        <strain evidence="2">SCGC RSA3</strain>
    </source>
</reference>
<name>A0A087RXU3_9ARCH</name>
<evidence type="ECO:0000313" key="3">
    <source>
        <dbReference type="Proteomes" id="UP000029383"/>
    </source>
</evidence>
<evidence type="ECO:0000313" key="2">
    <source>
        <dbReference type="EMBL" id="KFM18297.1"/>
    </source>
</evidence>
<gene>
    <name evidence="2" type="ORF">SCCGRSA3_01216</name>
</gene>
<feature type="coiled-coil region" evidence="1">
    <location>
        <begin position="50"/>
        <end position="84"/>
    </location>
</feature>
<organism evidence="2 3">
    <name type="scientific">Marine Group I thaumarchaeote SCGC RSA3</name>
    <dbReference type="NCBI Taxonomy" id="1503183"/>
    <lineage>
        <taxon>Archaea</taxon>
        <taxon>Nitrososphaerota</taxon>
        <taxon>Marine Group I</taxon>
    </lineage>
</organism>
<sequence>MDFMLELKYIQHSEKPHDKLDKIYGLLNKVFKENNKETSFGLGAHSEKYLKDQQEQIDQQGMIIKELKKQIRELKKQQEEFFNSK</sequence>
<proteinExistence type="predicted"/>